<dbReference type="EMBL" id="JANBUO010000192">
    <property type="protein sequence ID" value="KAJ2806395.1"/>
    <property type="molecule type" value="Genomic_DNA"/>
</dbReference>
<feature type="compositionally biased region" description="Polar residues" evidence="1">
    <location>
        <begin position="54"/>
        <end position="68"/>
    </location>
</feature>
<feature type="region of interest" description="Disordered" evidence="1">
    <location>
        <begin position="249"/>
        <end position="313"/>
    </location>
</feature>
<keyword evidence="3" id="KW-1185">Reference proteome</keyword>
<dbReference type="OrthoDB" id="5590456at2759"/>
<comment type="caution">
    <text evidence="2">The sequence shown here is derived from an EMBL/GenBank/DDBJ whole genome shotgun (WGS) entry which is preliminary data.</text>
</comment>
<feature type="compositionally biased region" description="Low complexity" evidence="1">
    <location>
        <begin position="271"/>
        <end position="285"/>
    </location>
</feature>
<dbReference type="Proteomes" id="UP001140094">
    <property type="component" value="Unassembled WGS sequence"/>
</dbReference>
<evidence type="ECO:0000313" key="3">
    <source>
        <dbReference type="Proteomes" id="UP001140094"/>
    </source>
</evidence>
<proteinExistence type="predicted"/>
<feature type="region of interest" description="Disordered" evidence="1">
    <location>
        <begin position="42"/>
        <end position="68"/>
    </location>
</feature>
<evidence type="ECO:0000256" key="1">
    <source>
        <dbReference type="SAM" id="MobiDB-lite"/>
    </source>
</evidence>
<organism evidence="2 3">
    <name type="scientific">Coemansia guatemalensis</name>
    <dbReference type="NCBI Taxonomy" id="2761395"/>
    <lineage>
        <taxon>Eukaryota</taxon>
        <taxon>Fungi</taxon>
        <taxon>Fungi incertae sedis</taxon>
        <taxon>Zoopagomycota</taxon>
        <taxon>Kickxellomycotina</taxon>
        <taxon>Kickxellomycetes</taxon>
        <taxon>Kickxellales</taxon>
        <taxon>Kickxellaceae</taxon>
        <taxon>Coemansia</taxon>
    </lineage>
</organism>
<sequence>MPEAAPSAVSSDITMESIDSLEHVPPEQLSAFVQRTNAVLGNSEETRAPDSVALSHTPSATDASSAANNHPKISCDTFTAQATKFSGEDLRMSAAKWVEVNKHEFAAYLPGIQEQMRLNAAYPLLTGEAKTAVGQLLFNTLEELYQYLLDAFPQTDFKMKVLQVINSRKLFKDMPKRALGAYAYAIYHNMDQSNPLAAFLITNNLYVVNTLPFALKDTKPQEIQPADVEKICKYFDRINTIECEPEWAQQGNASASNASRKKKKKRGNGSGAQSNGNALGANAANTSHSSAPSTGRNASQSATTTGTRTSPLN</sequence>
<name>A0A9W8LUA7_9FUNG</name>
<protein>
    <submittedName>
        <fullName evidence="2">Uncharacterized protein</fullName>
    </submittedName>
</protein>
<gene>
    <name evidence="2" type="ORF">H4R20_001707</name>
</gene>
<reference evidence="2" key="1">
    <citation type="submission" date="2022-07" db="EMBL/GenBank/DDBJ databases">
        <title>Phylogenomic reconstructions and comparative analyses of Kickxellomycotina fungi.</title>
        <authorList>
            <person name="Reynolds N.K."/>
            <person name="Stajich J.E."/>
            <person name="Barry K."/>
            <person name="Grigoriev I.V."/>
            <person name="Crous P."/>
            <person name="Smith M.E."/>
        </authorList>
    </citation>
    <scope>NUCLEOTIDE SEQUENCE</scope>
    <source>
        <strain evidence="2">NRRL 1565</strain>
    </source>
</reference>
<dbReference type="AlphaFoldDB" id="A0A9W8LUA7"/>
<accession>A0A9W8LUA7</accession>
<feature type="compositionally biased region" description="Polar residues" evidence="1">
    <location>
        <begin position="286"/>
        <end position="313"/>
    </location>
</feature>
<evidence type="ECO:0000313" key="2">
    <source>
        <dbReference type="EMBL" id="KAJ2806395.1"/>
    </source>
</evidence>